<evidence type="ECO:0000256" key="5">
    <source>
        <dbReference type="ARBA" id="ARBA00023136"/>
    </source>
</evidence>
<dbReference type="InterPro" id="IPR051401">
    <property type="entry name" value="GtrA_CellWall_Glycosyl"/>
</dbReference>
<keyword evidence="9" id="KW-1185">Reference proteome</keyword>
<dbReference type="Proteomes" id="UP001597425">
    <property type="component" value="Unassembled WGS sequence"/>
</dbReference>
<proteinExistence type="inferred from homology"/>
<protein>
    <submittedName>
        <fullName evidence="8">GtrA family protein</fullName>
    </submittedName>
</protein>
<feature type="transmembrane region" description="Helical" evidence="6">
    <location>
        <begin position="12"/>
        <end position="32"/>
    </location>
</feature>
<evidence type="ECO:0000256" key="6">
    <source>
        <dbReference type="SAM" id="Phobius"/>
    </source>
</evidence>
<evidence type="ECO:0000313" key="8">
    <source>
        <dbReference type="EMBL" id="MFD2311903.1"/>
    </source>
</evidence>
<evidence type="ECO:0000256" key="3">
    <source>
        <dbReference type="ARBA" id="ARBA00022692"/>
    </source>
</evidence>
<evidence type="ECO:0000256" key="1">
    <source>
        <dbReference type="ARBA" id="ARBA00004141"/>
    </source>
</evidence>
<keyword evidence="5 6" id="KW-0472">Membrane</keyword>
<dbReference type="Pfam" id="PF04138">
    <property type="entry name" value="GtrA_DPMS_TM"/>
    <property type="match status" value="1"/>
</dbReference>
<comment type="similarity">
    <text evidence="2">Belongs to the GtrA family.</text>
</comment>
<evidence type="ECO:0000313" key="9">
    <source>
        <dbReference type="Proteomes" id="UP001597425"/>
    </source>
</evidence>
<feature type="domain" description="GtrA/DPMS transmembrane" evidence="7">
    <location>
        <begin position="12"/>
        <end position="123"/>
    </location>
</feature>
<dbReference type="InterPro" id="IPR007267">
    <property type="entry name" value="GtrA_DPMS_TM"/>
</dbReference>
<feature type="transmembrane region" description="Helical" evidence="6">
    <location>
        <begin position="38"/>
        <end position="56"/>
    </location>
</feature>
<gene>
    <name evidence="8" type="ORF">ACFSKX_15845</name>
</gene>
<keyword evidence="3 6" id="KW-0812">Transmembrane</keyword>
<sequence>MIEWLLQQRFVRFATVGAAATLMQFSSLALFVELLSTNAIFASAAAFSLSAGFNYWLNYHFTFGSRAGHRDTLPKFVLVALIGLTINTTCFTLFVKLFHYFPAQCIATGVTLLSNFVLHQRWIYRREE</sequence>
<evidence type="ECO:0000256" key="2">
    <source>
        <dbReference type="ARBA" id="ARBA00009399"/>
    </source>
</evidence>
<evidence type="ECO:0000259" key="7">
    <source>
        <dbReference type="Pfam" id="PF04138"/>
    </source>
</evidence>
<dbReference type="PANTHER" id="PTHR38459">
    <property type="entry name" value="PROPHAGE BACTOPRENOL-LINKED GLUCOSE TRANSLOCASE HOMOLOG"/>
    <property type="match status" value="1"/>
</dbReference>
<keyword evidence="4 6" id="KW-1133">Transmembrane helix</keyword>
<name>A0ABW5EEC1_9GAMM</name>
<dbReference type="EMBL" id="JBHUJD010000024">
    <property type="protein sequence ID" value="MFD2311903.1"/>
    <property type="molecule type" value="Genomic_DNA"/>
</dbReference>
<reference evidence="9" key="1">
    <citation type="journal article" date="2019" name="Int. J. Syst. Evol. Microbiol.">
        <title>The Global Catalogue of Microorganisms (GCM) 10K type strain sequencing project: providing services to taxonomists for standard genome sequencing and annotation.</title>
        <authorList>
            <consortium name="The Broad Institute Genomics Platform"/>
            <consortium name="The Broad Institute Genome Sequencing Center for Infectious Disease"/>
            <person name="Wu L."/>
            <person name="Ma J."/>
        </authorList>
    </citation>
    <scope>NUCLEOTIDE SEQUENCE [LARGE SCALE GENOMIC DNA]</scope>
    <source>
        <strain evidence="9">KCTC 12848</strain>
    </source>
</reference>
<dbReference type="PANTHER" id="PTHR38459:SF1">
    <property type="entry name" value="PROPHAGE BACTOPRENOL-LINKED GLUCOSE TRANSLOCASE HOMOLOG"/>
    <property type="match status" value="1"/>
</dbReference>
<comment type="caution">
    <text evidence="8">The sequence shown here is derived from an EMBL/GenBank/DDBJ whole genome shotgun (WGS) entry which is preliminary data.</text>
</comment>
<feature type="transmembrane region" description="Helical" evidence="6">
    <location>
        <begin position="76"/>
        <end position="95"/>
    </location>
</feature>
<accession>A0ABW5EEC1</accession>
<organism evidence="8 9">
    <name type="scientific">Microbulbifer halophilus</name>
    <dbReference type="NCBI Taxonomy" id="453963"/>
    <lineage>
        <taxon>Bacteria</taxon>
        <taxon>Pseudomonadati</taxon>
        <taxon>Pseudomonadota</taxon>
        <taxon>Gammaproteobacteria</taxon>
        <taxon>Cellvibrionales</taxon>
        <taxon>Microbulbiferaceae</taxon>
        <taxon>Microbulbifer</taxon>
    </lineage>
</organism>
<evidence type="ECO:0000256" key="4">
    <source>
        <dbReference type="ARBA" id="ARBA00022989"/>
    </source>
</evidence>
<dbReference type="RefSeq" id="WP_265722701.1">
    <property type="nucleotide sequence ID" value="NZ_JAPIVK010000027.1"/>
</dbReference>
<feature type="transmembrane region" description="Helical" evidence="6">
    <location>
        <begin position="101"/>
        <end position="118"/>
    </location>
</feature>
<comment type="subcellular location">
    <subcellularLocation>
        <location evidence="1">Membrane</location>
        <topology evidence="1">Multi-pass membrane protein</topology>
    </subcellularLocation>
</comment>